<dbReference type="Proteomes" id="UP000719412">
    <property type="component" value="Unassembled WGS sequence"/>
</dbReference>
<accession>A0A8J6HCC3</accession>
<evidence type="ECO:0000256" key="2">
    <source>
        <dbReference type="ARBA" id="ARBA00011980"/>
    </source>
</evidence>
<dbReference type="CDD" id="cd01256">
    <property type="entry name" value="PH_dynamin"/>
    <property type="match status" value="1"/>
</dbReference>
<evidence type="ECO:0000313" key="19">
    <source>
        <dbReference type="EMBL" id="KAH0811631.1"/>
    </source>
</evidence>
<dbReference type="GO" id="GO:0031623">
    <property type="term" value="P:receptor internalization"/>
    <property type="evidence" value="ECO:0007669"/>
    <property type="project" value="TreeGrafter"/>
</dbReference>
<evidence type="ECO:0000256" key="1">
    <source>
        <dbReference type="ARBA" id="ARBA00004245"/>
    </source>
</evidence>
<reference evidence="19" key="2">
    <citation type="submission" date="2021-08" db="EMBL/GenBank/DDBJ databases">
        <authorList>
            <person name="Eriksson T."/>
        </authorList>
    </citation>
    <scope>NUCLEOTIDE SEQUENCE</scope>
    <source>
        <strain evidence="19">Stoneville</strain>
        <tissue evidence="19">Whole head</tissue>
    </source>
</reference>
<dbReference type="PANTHER" id="PTHR11566:SF212">
    <property type="entry name" value="DYNAMIN"/>
    <property type="match status" value="1"/>
</dbReference>
<feature type="compositionally biased region" description="Polar residues" evidence="14">
    <location>
        <begin position="866"/>
        <end position="883"/>
    </location>
</feature>
<dbReference type="InterPro" id="IPR022812">
    <property type="entry name" value="Dynamin"/>
</dbReference>
<evidence type="ECO:0000256" key="12">
    <source>
        <dbReference type="ARBA" id="ARBA00067339"/>
    </source>
</evidence>
<dbReference type="InterPro" id="IPR027417">
    <property type="entry name" value="P-loop_NTPase"/>
</dbReference>
<evidence type="ECO:0000256" key="3">
    <source>
        <dbReference type="ARBA" id="ARBA00022490"/>
    </source>
</evidence>
<dbReference type="InterPro" id="IPR001849">
    <property type="entry name" value="PH_domain"/>
</dbReference>
<dbReference type="PRINTS" id="PR00195">
    <property type="entry name" value="DYNAMIN"/>
</dbReference>
<dbReference type="GO" id="GO:0005874">
    <property type="term" value="C:microtubule"/>
    <property type="evidence" value="ECO:0007669"/>
    <property type="project" value="UniProtKB-KW"/>
</dbReference>
<keyword evidence="10" id="KW-0206">Cytoskeleton</keyword>
<keyword evidence="4" id="KW-0254">Endocytosis</keyword>
<feature type="region of interest" description="Disordered" evidence="14">
    <location>
        <begin position="981"/>
        <end position="1084"/>
    </location>
</feature>
<keyword evidence="20" id="KW-1185">Reference proteome</keyword>
<evidence type="ECO:0000313" key="20">
    <source>
        <dbReference type="Proteomes" id="UP000719412"/>
    </source>
</evidence>
<reference evidence="19" key="1">
    <citation type="journal article" date="2020" name="J Insects Food Feed">
        <title>The yellow mealworm (Tenebrio molitor) genome: a resource for the emerging insects as food and feed industry.</title>
        <authorList>
            <person name="Eriksson T."/>
            <person name="Andere A."/>
            <person name="Kelstrup H."/>
            <person name="Emery V."/>
            <person name="Picard C."/>
        </authorList>
    </citation>
    <scope>NUCLEOTIDE SEQUENCE</scope>
    <source>
        <strain evidence="19">Stoneville</strain>
        <tissue evidence="19">Whole head</tissue>
    </source>
</reference>
<dbReference type="EMBL" id="JABDTM020026684">
    <property type="protein sequence ID" value="KAH0811631.1"/>
    <property type="molecule type" value="Genomic_DNA"/>
</dbReference>
<evidence type="ECO:0000259" key="16">
    <source>
        <dbReference type="PROSITE" id="PS50003"/>
    </source>
</evidence>
<feature type="chain" id="PRO_5035215233" description="Dynamin" evidence="15">
    <location>
        <begin position="17"/>
        <end position="1114"/>
    </location>
</feature>
<gene>
    <name evidence="19" type="ORF">GEV33_011157</name>
</gene>
<dbReference type="FunFam" id="3.40.50.300:FF:000045">
    <property type="entry name" value="dynamin-1 isoform X2"/>
    <property type="match status" value="1"/>
</dbReference>
<dbReference type="GO" id="GO:0008017">
    <property type="term" value="F:microtubule binding"/>
    <property type="evidence" value="ECO:0007669"/>
    <property type="project" value="TreeGrafter"/>
</dbReference>
<keyword evidence="6 13" id="KW-0547">Nucleotide-binding</keyword>
<evidence type="ECO:0000256" key="4">
    <source>
        <dbReference type="ARBA" id="ARBA00022583"/>
    </source>
</evidence>
<keyword evidence="15" id="KW-0732">Signal</keyword>
<dbReference type="PANTHER" id="PTHR11566">
    <property type="entry name" value="DYNAMIN"/>
    <property type="match status" value="1"/>
</dbReference>
<dbReference type="PROSITE" id="PS51718">
    <property type="entry name" value="G_DYNAMIN_2"/>
    <property type="match status" value="1"/>
</dbReference>
<keyword evidence="5" id="KW-0493">Microtubule</keyword>
<dbReference type="GO" id="GO:0016185">
    <property type="term" value="P:synaptic vesicle budding from presynaptic endocytic zone membrane"/>
    <property type="evidence" value="ECO:0007669"/>
    <property type="project" value="TreeGrafter"/>
</dbReference>
<feature type="signal peptide" evidence="15">
    <location>
        <begin position="1"/>
        <end position="16"/>
    </location>
</feature>
<evidence type="ECO:0000256" key="6">
    <source>
        <dbReference type="ARBA" id="ARBA00022741"/>
    </source>
</evidence>
<dbReference type="Pfam" id="PF01031">
    <property type="entry name" value="Dynamin_M"/>
    <property type="match status" value="1"/>
</dbReference>
<dbReference type="GO" id="GO:0005525">
    <property type="term" value="F:GTP binding"/>
    <property type="evidence" value="ECO:0007669"/>
    <property type="project" value="UniProtKB-KW"/>
</dbReference>
<dbReference type="GO" id="GO:0005819">
    <property type="term" value="C:spindle"/>
    <property type="evidence" value="ECO:0007669"/>
    <property type="project" value="UniProtKB-ARBA"/>
</dbReference>
<dbReference type="EC" id="3.6.5.5" evidence="2"/>
<dbReference type="InterPro" id="IPR030381">
    <property type="entry name" value="G_DYNAMIN_dom"/>
</dbReference>
<keyword evidence="8 13" id="KW-0342">GTP-binding</keyword>
<name>A0A8J6HCC3_TENMO</name>
<keyword evidence="9" id="KW-0505">Motor protein</keyword>
<dbReference type="SMART" id="SM00233">
    <property type="entry name" value="PH"/>
    <property type="match status" value="1"/>
</dbReference>
<dbReference type="Pfam" id="PF00169">
    <property type="entry name" value="PH"/>
    <property type="match status" value="1"/>
</dbReference>
<evidence type="ECO:0000256" key="11">
    <source>
        <dbReference type="ARBA" id="ARBA00048040"/>
    </source>
</evidence>
<dbReference type="SMART" id="SM00302">
    <property type="entry name" value="GED"/>
    <property type="match status" value="1"/>
</dbReference>
<sequence length="1114" mass="124319">MLVLLVVLLGVAAIQGSPRDSYLDAYEESHGTTAKSDREYSEPYPYPPSQPGYQYGPPSGPPKYTYGPPAPSHNYGPPVPVYGPPAPVYGMPHGMLGLLDKLKFKLDLFTVGKILLKIVLFKKFVSFVAIICLLLFIPTLKRKVDEGIPEGGDDDDDDAAMRGYGPKKYGAADEVLNNVTQFVLGAIQNFSQNYTQDVKCEGVYCQMQKVVQKIDDKLSYNNSGLKMSGNLGMEQLIPIVNKLQDAFTQLGVHMTLDLPQIAVVGGQSAGKSSVLENFVGRDFLPRGSGIVTRRPLILQLITSTSEYAEFLHCKGKKFVDFDEVRREIESETDRVTGNNKGISNIPINLRVYSPNGKSSQNDVLNLTLIDLPGLTKVPIGDQPADIEQQIKAMIMQFIKRESCLILAVTPANTDLANSDALKMAKEVDLQGIRTIGVITKLDLMDDGTDARDILENKLLPLRRGYIGVVNRSQRDIEGRKDINAALAAERKFFLTHPSYRHIADRLGTPYLQRVLNQQLTNHIRDTLPGLRDKLQKQLLTLEKDVDQFKHFRPDDPAIKTKAMLQMIQQLQTDFERTIEGSGSAQINTMELSGGAKINRLFHERFPFEIVKMEFDEKELRREIAFAIRNIHGIRVGLFTPDMAFEAIVKKQISRLKEPSLKCVDLVVTELSNVVRICTDKMSRYPRLREEAERIITTHIRQRDQYCKEQLCLLIDCELAYMNTNHEDFIGFANAQNQSENASKTGSRGTLGNQVIRKGYMCIHNLGIMKGGSRDYWFVLTSENISWFKDEEEREKKYMLPLDALKLRDIEQGFMSRRHMFALFNPDGRNVYKDYKQLELSCETLDEVDSWKASFLRAGVYPEKQTEQQNGEEASGENQSSSMDPQLERQVETIRNLVDSYMRIVTKTTRDLVPKTIMYMIINHTKDFINGELLAHIYASGDQSQMMEEAPEEAQKREEMLRMYHACKEALRIIGDVSMATVSTPVPPPVKNDWLASGLENPRLSPPSPGGPRKTAPNMGQVGTTGSLGSRAPPPPPSSGRPAPAIPNRPGGGAPPMPPGRPQGQALPAPLVPTRVGGQGQQGGVQVPPQVQMAVGRAVTNAAINELSNAFKFHK</sequence>
<dbReference type="GO" id="GO:0098793">
    <property type="term" value="C:presynapse"/>
    <property type="evidence" value="ECO:0007669"/>
    <property type="project" value="GOC"/>
</dbReference>
<feature type="compositionally biased region" description="Basic and acidic residues" evidence="14">
    <location>
        <begin position="27"/>
        <end position="41"/>
    </location>
</feature>
<organism evidence="19 20">
    <name type="scientific">Tenebrio molitor</name>
    <name type="common">Yellow mealworm beetle</name>
    <dbReference type="NCBI Taxonomy" id="7067"/>
    <lineage>
        <taxon>Eukaryota</taxon>
        <taxon>Metazoa</taxon>
        <taxon>Ecdysozoa</taxon>
        <taxon>Arthropoda</taxon>
        <taxon>Hexapoda</taxon>
        <taxon>Insecta</taxon>
        <taxon>Pterygota</taxon>
        <taxon>Neoptera</taxon>
        <taxon>Endopterygota</taxon>
        <taxon>Coleoptera</taxon>
        <taxon>Polyphaga</taxon>
        <taxon>Cucujiformia</taxon>
        <taxon>Tenebrionidae</taxon>
        <taxon>Tenebrio</taxon>
    </lineage>
</organism>
<dbReference type="InterPro" id="IPR000375">
    <property type="entry name" value="Dynamin_stalk"/>
</dbReference>
<comment type="caution">
    <text evidence="19">The sequence shown here is derived from an EMBL/GenBank/DDBJ whole genome shotgun (WGS) entry which is preliminary data.</text>
</comment>
<feature type="compositionally biased region" description="Low complexity" evidence="14">
    <location>
        <begin position="1061"/>
        <end position="1075"/>
    </location>
</feature>
<dbReference type="InterPro" id="IPR020850">
    <property type="entry name" value="GED_dom"/>
</dbReference>
<evidence type="ECO:0000256" key="7">
    <source>
        <dbReference type="ARBA" id="ARBA00022801"/>
    </source>
</evidence>
<dbReference type="Pfam" id="PF02212">
    <property type="entry name" value="GED"/>
    <property type="match status" value="1"/>
</dbReference>
<dbReference type="InterPro" id="IPR001401">
    <property type="entry name" value="Dynamin_GTPase"/>
</dbReference>
<dbReference type="FunFam" id="2.30.29.30:FF:000370">
    <property type="entry name" value="Dynamin, putative"/>
    <property type="match status" value="1"/>
</dbReference>
<feature type="region of interest" description="Disordered" evidence="14">
    <location>
        <begin position="27"/>
        <end position="69"/>
    </location>
</feature>
<dbReference type="SUPFAM" id="SSF50729">
    <property type="entry name" value="PH domain-like"/>
    <property type="match status" value="1"/>
</dbReference>
<comment type="subcellular location">
    <subcellularLocation>
        <location evidence="1">Cytoplasm</location>
        <location evidence="1">Cytoskeleton</location>
    </subcellularLocation>
</comment>
<evidence type="ECO:0000259" key="17">
    <source>
        <dbReference type="PROSITE" id="PS51388"/>
    </source>
</evidence>
<keyword evidence="7" id="KW-0378">Hydrolase</keyword>
<feature type="domain" description="PH" evidence="16">
    <location>
        <begin position="753"/>
        <end position="859"/>
    </location>
</feature>
<dbReference type="InterPro" id="IPR045063">
    <property type="entry name" value="Dynamin_N"/>
</dbReference>
<dbReference type="InterPro" id="IPR019762">
    <property type="entry name" value="Dynamin_GTPase_CS"/>
</dbReference>
<dbReference type="InterPro" id="IPR003130">
    <property type="entry name" value="GED"/>
</dbReference>
<feature type="domain" description="GED" evidence="17">
    <location>
        <begin position="890"/>
        <end position="981"/>
    </location>
</feature>
<dbReference type="CDD" id="cd08771">
    <property type="entry name" value="DLP_1"/>
    <property type="match status" value="1"/>
</dbReference>
<comment type="catalytic activity">
    <reaction evidence="11">
        <text>GTP + H2O = GDP + phosphate + H(+)</text>
        <dbReference type="Rhea" id="RHEA:19669"/>
        <dbReference type="ChEBI" id="CHEBI:15377"/>
        <dbReference type="ChEBI" id="CHEBI:15378"/>
        <dbReference type="ChEBI" id="CHEBI:37565"/>
        <dbReference type="ChEBI" id="CHEBI:43474"/>
        <dbReference type="ChEBI" id="CHEBI:58189"/>
        <dbReference type="EC" id="3.6.5.5"/>
    </reaction>
</comment>
<feature type="domain" description="Dynamin-type G" evidence="18">
    <location>
        <begin position="255"/>
        <end position="528"/>
    </location>
</feature>
<dbReference type="SUPFAM" id="SSF52540">
    <property type="entry name" value="P-loop containing nucleoside triphosphate hydrolases"/>
    <property type="match status" value="1"/>
</dbReference>
<dbReference type="SMART" id="SM00053">
    <property type="entry name" value="DYNc"/>
    <property type="match status" value="1"/>
</dbReference>
<feature type="region of interest" description="Disordered" evidence="14">
    <location>
        <begin position="861"/>
        <end position="887"/>
    </location>
</feature>
<dbReference type="PROSITE" id="PS00410">
    <property type="entry name" value="G_DYNAMIN_1"/>
    <property type="match status" value="1"/>
</dbReference>
<comment type="similarity">
    <text evidence="13">Belongs to the TRAFAC class dynamin-like GTPase superfamily. Dynamin/Fzo/YdjA family.</text>
</comment>
<evidence type="ECO:0000259" key="18">
    <source>
        <dbReference type="PROSITE" id="PS51718"/>
    </source>
</evidence>
<dbReference type="InterPro" id="IPR011993">
    <property type="entry name" value="PH-like_dom_sf"/>
</dbReference>
<dbReference type="GO" id="GO:0012501">
    <property type="term" value="P:programmed cell death"/>
    <property type="evidence" value="ECO:0007669"/>
    <property type="project" value="UniProtKB-ARBA"/>
</dbReference>
<dbReference type="GO" id="GO:0005886">
    <property type="term" value="C:plasma membrane"/>
    <property type="evidence" value="ECO:0007669"/>
    <property type="project" value="TreeGrafter"/>
</dbReference>
<feature type="compositionally biased region" description="Pro residues" evidence="14">
    <location>
        <begin position="1031"/>
        <end position="1060"/>
    </location>
</feature>
<evidence type="ECO:0000256" key="9">
    <source>
        <dbReference type="ARBA" id="ARBA00023175"/>
    </source>
</evidence>
<protein>
    <recommendedName>
        <fullName evidence="12">Dynamin</fullName>
        <ecNumber evidence="2">3.6.5.5</ecNumber>
    </recommendedName>
</protein>
<dbReference type="Gene3D" id="3.40.50.300">
    <property type="entry name" value="P-loop containing nucleotide triphosphate hydrolases"/>
    <property type="match status" value="1"/>
</dbReference>
<dbReference type="PROSITE" id="PS50003">
    <property type="entry name" value="PH_DOMAIN"/>
    <property type="match status" value="1"/>
</dbReference>
<dbReference type="Gene3D" id="2.30.29.30">
    <property type="entry name" value="Pleckstrin-homology domain (PH domain)/Phosphotyrosine-binding domain (PTB)"/>
    <property type="match status" value="1"/>
</dbReference>
<dbReference type="GO" id="GO:0005737">
    <property type="term" value="C:cytoplasm"/>
    <property type="evidence" value="ECO:0007669"/>
    <property type="project" value="TreeGrafter"/>
</dbReference>
<proteinExistence type="inferred from homology"/>
<dbReference type="GO" id="GO:0003924">
    <property type="term" value="F:GTPase activity"/>
    <property type="evidence" value="ECO:0007669"/>
    <property type="project" value="InterPro"/>
</dbReference>
<evidence type="ECO:0000256" key="8">
    <source>
        <dbReference type="ARBA" id="ARBA00023134"/>
    </source>
</evidence>
<dbReference type="Gene3D" id="1.20.120.1240">
    <property type="entry name" value="Dynamin, middle domain"/>
    <property type="match status" value="1"/>
</dbReference>
<evidence type="ECO:0000256" key="5">
    <source>
        <dbReference type="ARBA" id="ARBA00022701"/>
    </source>
</evidence>
<dbReference type="FunFam" id="1.20.120.1240:FF:000008">
    <property type="entry name" value="dynamin-3 isoform X1"/>
    <property type="match status" value="1"/>
</dbReference>
<evidence type="ECO:0000256" key="15">
    <source>
        <dbReference type="SAM" id="SignalP"/>
    </source>
</evidence>
<dbReference type="AlphaFoldDB" id="A0A8J6HCC3"/>
<evidence type="ECO:0000256" key="13">
    <source>
        <dbReference type="RuleBase" id="RU003932"/>
    </source>
</evidence>
<dbReference type="Pfam" id="PF00350">
    <property type="entry name" value="Dynamin_N"/>
    <property type="match status" value="1"/>
</dbReference>
<evidence type="ECO:0000256" key="10">
    <source>
        <dbReference type="ARBA" id="ARBA00023212"/>
    </source>
</evidence>
<keyword evidence="3" id="KW-0963">Cytoplasm</keyword>
<evidence type="ECO:0000256" key="14">
    <source>
        <dbReference type="SAM" id="MobiDB-lite"/>
    </source>
</evidence>
<dbReference type="PROSITE" id="PS51388">
    <property type="entry name" value="GED"/>
    <property type="match status" value="1"/>
</dbReference>